<dbReference type="EMBL" id="JBHSPR010000010">
    <property type="protein sequence ID" value="MFC6017718.1"/>
    <property type="molecule type" value="Genomic_DNA"/>
</dbReference>
<dbReference type="RefSeq" id="WP_377422195.1">
    <property type="nucleotide sequence ID" value="NZ_JBHSPR010000010.1"/>
</dbReference>
<protein>
    <recommendedName>
        <fullName evidence="3">CBS domain-containing protein</fullName>
    </recommendedName>
</protein>
<keyword evidence="2" id="KW-1185">Reference proteome</keyword>
<dbReference type="Proteomes" id="UP001596203">
    <property type="component" value="Unassembled WGS sequence"/>
</dbReference>
<proteinExistence type="predicted"/>
<sequence>MITAASMLGLSFGHRTDREAEHWLRQHVQPLGLPGLVACTHLTQVPYPHVAISLTTDTDIPASLPSTEPGYRDAADRAAAEHTARRSGRAVFFPGAERLVGTLTVNEVLAVSAIERVVQLGGLPVAPETLVDTRDFVRPQWRDGQLTLVTMPVAGGRLAPFEVPDPTPCCTDH</sequence>
<evidence type="ECO:0000313" key="2">
    <source>
        <dbReference type="Proteomes" id="UP001596203"/>
    </source>
</evidence>
<organism evidence="1 2">
    <name type="scientific">Plantactinospora solaniradicis</name>
    <dbReference type="NCBI Taxonomy" id="1723736"/>
    <lineage>
        <taxon>Bacteria</taxon>
        <taxon>Bacillati</taxon>
        <taxon>Actinomycetota</taxon>
        <taxon>Actinomycetes</taxon>
        <taxon>Micromonosporales</taxon>
        <taxon>Micromonosporaceae</taxon>
        <taxon>Plantactinospora</taxon>
    </lineage>
</organism>
<comment type="caution">
    <text evidence="1">The sequence shown here is derived from an EMBL/GenBank/DDBJ whole genome shotgun (WGS) entry which is preliminary data.</text>
</comment>
<accession>A0ABW1KA99</accession>
<gene>
    <name evidence="1" type="ORF">ACFP2T_16065</name>
</gene>
<name>A0ABW1KA99_9ACTN</name>
<reference evidence="2" key="1">
    <citation type="journal article" date="2019" name="Int. J. Syst. Evol. Microbiol.">
        <title>The Global Catalogue of Microorganisms (GCM) 10K type strain sequencing project: providing services to taxonomists for standard genome sequencing and annotation.</title>
        <authorList>
            <consortium name="The Broad Institute Genomics Platform"/>
            <consortium name="The Broad Institute Genome Sequencing Center for Infectious Disease"/>
            <person name="Wu L."/>
            <person name="Ma J."/>
        </authorList>
    </citation>
    <scope>NUCLEOTIDE SEQUENCE [LARGE SCALE GENOMIC DNA]</scope>
    <source>
        <strain evidence="2">ZS-35-S2</strain>
    </source>
</reference>
<evidence type="ECO:0000313" key="1">
    <source>
        <dbReference type="EMBL" id="MFC6017718.1"/>
    </source>
</evidence>
<evidence type="ECO:0008006" key="3">
    <source>
        <dbReference type="Google" id="ProtNLM"/>
    </source>
</evidence>